<evidence type="ECO:0000259" key="3">
    <source>
        <dbReference type="Pfam" id="PF05175"/>
    </source>
</evidence>
<dbReference type="CDD" id="cd02440">
    <property type="entry name" value="AdoMet_MTases"/>
    <property type="match status" value="1"/>
</dbReference>
<dbReference type="PANTHER" id="PTHR47739">
    <property type="entry name" value="TRNA1(VAL) (ADENINE(37)-N6)-METHYLTRANSFERASE"/>
    <property type="match status" value="1"/>
</dbReference>
<dbReference type="Gene3D" id="3.40.50.150">
    <property type="entry name" value="Vaccinia Virus protein VP39"/>
    <property type="match status" value="1"/>
</dbReference>
<dbReference type="SUPFAM" id="SSF53335">
    <property type="entry name" value="S-adenosyl-L-methionine-dependent methyltransferases"/>
    <property type="match status" value="1"/>
</dbReference>
<evidence type="ECO:0000256" key="1">
    <source>
        <dbReference type="ARBA" id="ARBA00022603"/>
    </source>
</evidence>
<reference evidence="4" key="1">
    <citation type="journal article" date="2021" name="Microb. Physiol.">
        <title>Proteogenomic Insights into the Physiology of Marine, Sulfate-Reducing, Filamentous Desulfonema limicola and Desulfonema magnum.</title>
        <authorList>
            <person name="Schnaars V."/>
            <person name="Wohlbrand L."/>
            <person name="Scheve S."/>
            <person name="Hinrichs C."/>
            <person name="Reinhardt R."/>
            <person name="Rabus R."/>
        </authorList>
    </citation>
    <scope>NUCLEOTIDE SEQUENCE</scope>
    <source>
        <strain evidence="4">5ac10</strain>
    </source>
</reference>
<dbReference type="PANTHER" id="PTHR47739:SF1">
    <property type="entry name" value="TRNA1(VAL) (ADENINE(37)-N6)-METHYLTRANSFERASE"/>
    <property type="match status" value="1"/>
</dbReference>
<keyword evidence="5" id="KW-1185">Reference proteome</keyword>
<accession>A0A975GJP9</accession>
<dbReference type="RefSeq" id="WP_207689002.1">
    <property type="nucleotide sequence ID" value="NZ_CP061799.1"/>
</dbReference>
<dbReference type="GO" id="GO:0032259">
    <property type="term" value="P:methylation"/>
    <property type="evidence" value="ECO:0007669"/>
    <property type="project" value="UniProtKB-KW"/>
</dbReference>
<dbReference type="Proteomes" id="UP000663720">
    <property type="component" value="Chromosome"/>
</dbReference>
<keyword evidence="1 4" id="KW-0808">Transferase</keyword>
<dbReference type="Pfam" id="PF05175">
    <property type="entry name" value="MTS"/>
    <property type="match status" value="1"/>
</dbReference>
<dbReference type="InterPro" id="IPR029063">
    <property type="entry name" value="SAM-dependent_MTases_sf"/>
</dbReference>
<sequence length="241" mass="27132">MHDLTYDKFFNGRLQVMQQQKGYRFSLDAVLLAHYAGFYEKKTILDLGTGCGIIPLIIGFQCPYTRISGVEIQKQLADTAVLNVNANNMEKQINILCKDMKTLTHQDISGPVDMVVTNPPYRKLDSGRINPGSQKAIARHEIKVSLADVIQTAVKMLNISGIFLIIYPVERLAELLSIMHNLNLEPKFLRMIHSRQNCEAKLVIAEGIKGGRPGIKIGSPLVIYELDGRYTDEVNRIFMQN</sequence>
<dbReference type="InterPro" id="IPR050210">
    <property type="entry name" value="tRNA_Adenine-N(6)_MTase"/>
</dbReference>
<proteinExistence type="predicted"/>
<dbReference type="InterPro" id="IPR002052">
    <property type="entry name" value="DNA_methylase_N6_adenine_CS"/>
</dbReference>
<dbReference type="EMBL" id="CP061799">
    <property type="protein sequence ID" value="QTA83188.1"/>
    <property type="molecule type" value="Genomic_DNA"/>
</dbReference>
<organism evidence="4 5">
    <name type="scientific">Desulfonema limicola</name>
    <dbReference type="NCBI Taxonomy" id="45656"/>
    <lineage>
        <taxon>Bacteria</taxon>
        <taxon>Pseudomonadati</taxon>
        <taxon>Thermodesulfobacteriota</taxon>
        <taxon>Desulfobacteria</taxon>
        <taxon>Desulfobacterales</taxon>
        <taxon>Desulfococcaceae</taxon>
        <taxon>Desulfonema</taxon>
    </lineage>
</organism>
<protein>
    <submittedName>
        <fullName evidence="4">SAM-dependent methyltransferase</fullName>
    </submittedName>
</protein>
<keyword evidence="1 4" id="KW-0489">Methyltransferase</keyword>
<dbReference type="KEGG" id="dli:dnl_55840"/>
<evidence type="ECO:0000313" key="5">
    <source>
        <dbReference type="Proteomes" id="UP000663720"/>
    </source>
</evidence>
<evidence type="ECO:0000313" key="4">
    <source>
        <dbReference type="EMBL" id="QTA83188.1"/>
    </source>
</evidence>
<dbReference type="AlphaFoldDB" id="A0A975GJP9"/>
<dbReference type="GO" id="GO:0003676">
    <property type="term" value="F:nucleic acid binding"/>
    <property type="evidence" value="ECO:0007669"/>
    <property type="project" value="InterPro"/>
</dbReference>
<name>A0A975GJP9_9BACT</name>
<keyword evidence="2" id="KW-0949">S-adenosyl-L-methionine</keyword>
<dbReference type="InterPro" id="IPR007848">
    <property type="entry name" value="Small_mtfrase_dom"/>
</dbReference>
<dbReference type="PROSITE" id="PS00092">
    <property type="entry name" value="N6_MTASE"/>
    <property type="match status" value="1"/>
</dbReference>
<dbReference type="GO" id="GO:0008170">
    <property type="term" value="F:N-methyltransferase activity"/>
    <property type="evidence" value="ECO:0007669"/>
    <property type="project" value="UniProtKB-ARBA"/>
</dbReference>
<dbReference type="GO" id="GO:0008757">
    <property type="term" value="F:S-adenosylmethionine-dependent methyltransferase activity"/>
    <property type="evidence" value="ECO:0007669"/>
    <property type="project" value="UniProtKB-ARBA"/>
</dbReference>
<feature type="domain" description="Methyltransferase small" evidence="3">
    <location>
        <begin position="38"/>
        <end position="123"/>
    </location>
</feature>
<gene>
    <name evidence="4" type="ORF">dnl_55840</name>
</gene>
<evidence type="ECO:0000256" key="2">
    <source>
        <dbReference type="ARBA" id="ARBA00022691"/>
    </source>
</evidence>